<dbReference type="InterPro" id="IPR014197">
    <property type="entry name" value="Sporulation_prot_YunB"/>
</dbReference>
<dbReference type="Pfam" id="PF09560">
    <property type="entry name" value="Spore_YunB"/>
    <property type="match status" value="1"/>
</dbReference>
<evidence type="ECO:0000313" key="1">
    <source>
        <dbReference type="EMBL" id="GAF24835.1"/>
    </source>
</evidence>
<sequence>MGVIALRRRWRRPGRRPWGVAALVLAGLLLLLLLEWRLGPALEAVAATQARWVATEAMQQAVLDKITGQVSYNNLIQPGNSDGGQVVFMQADALGISRLQAAAQLAIQERLARLQGKTYYLPLGQILGLKLLAAYGPPVPLRFVPMGTVKVNVGDTFESAGINQTCHRIYLQAESEVQVVAPFSREKVQVATTIPVAEAIIVGPVPQTYVSLGSEMLKGILRAPGF</sequence>
<dbReference type="Proteomes" id="UP000063718">
    <property type="component" value="Unassembled WGS sequence"/>
</dbReference>
<reference evidence="1" key="1">
    <citation type="journal article" date="2014" name="Gene">
        <title>Genome-guided analysis of transformation efficiency and carbon dioxide assimilation by Moorella thermoacetica Y72.</title>
        <authorList>
            <person name="Tsukahara K."/>
            <person name="Kita A."/>
            <person name="Nakashimada Y."/>
            <person name="Hoshino T."/>
            <person name="Murakami K."/>
        </authorList>
    </citation>
    <scope>NUCLEOTIDE SEQUENCE [LARGE SCALE GENOMIC DNA]</scope>
    <source>
        <strain evidence="1">Y72</strain>
    </source>
</reference>
<dbReference type="PIRSF" id="PIRSF021383">
    <property type="entry name" value="YunB"/>
    <property type="match status" value="1"/>
</dbReference>
<gene>
    <name evidence="1" type="ORF">MTY_0163</name>
</gene>
<organism evidence="1">
    <name type="scientific">Moorella thermoacetica Y72</name>
    <dbReference type="NCBI Taxonomy" id="1325331"/>
    <lineage>
        <taxon>Bacteria</taxon>
        <taxon>Bacillati</taxon>
        <taxon>Bacillota</taxon>
        <taxon>Clostridia</taxon>
        <taxon>Neomoorellales</taxon>
        <taxon>Neomoorellaceae</taxon>
        <taxon>Neomoorella</taxon>
    </lineage>
</organism>
<accession>A0A0S6UAK6</accession>
<evidence type="ECO:0008006" key="2">
    <source>
        <dbReference type="Google" id="ProtNLM"/>
    </source>
</evidence>
<protein>
    <recommendedName>
        <fullName evidence="2">Sporulation protein YunB</fullName>
    </recommendedName>
</protein>
<dbReference type="EMBL" id="DF238840">
    <property type="protein sequence ID" value="GAF24835.1"/>
    <property type="molecule type" value="Genomic_DNA"/>
</dbReference>
<name>A0A0S6UAK6_NEOTH</name>
<dbReference type="NCBIfam" id="TIGR02832">
    <property type="entry name" value="spo_yunB"/>
    <property type="match status" value="1"/>
</dbReference>
<proteinExistence type="predicted"/>
<dbReference type="AlphaFoldDB" id="A0A0S6UAK6"/>